<evidence type="ECO:0000256" key="1">
    <source>
        <dbReference type="SAM" id="SignalP"/>
    </source>
</evidence>
<dbReference type="RefSeq" id="WP_047212388.1">
    <property type="nucleotide sequence ID" value="NZ_CP011568.3"/>
</dbReference>
<evidence type="ECO:0000313" key="2">
    <source>
        <dbReference type="EMBL" id="AKJ66869.1"/>
    </source>
</evidence>
<dbReference type="KEGG" id="ptx:ABW99_00105"/>
<evidence type="ECO:0000313" key="3">
    <source>
        <dbReference type="Proteomes" id="UP000036700"/>
    </source>
</evidence>
<dbReference type="OrthoDB" id="8932625at2"/>
<name>A0A0G3ELJ2_9BURK</name>
<dbReference type="STRING" id="445709.ABW99_00105"/>
<proteinExistence type="predicted"/>
<keyword evidence="1" id="KW-0732">Signal</keyword>
<keyword evidence="3" id="KW-1185">Reference proteome</keyword>
<protein>
    <recommendedName>
        <fullName evidence="4">Arylsulfatase</fullName>
    </recommendedName>
</protein>
<dbReference type="AlphaFoldDB" id="A0A0G3ELJ2"/>
<dbReference type="Proteomes" id="UP000036700">
    <property type="component" value="Chromosome"/>
</dbReference>
<dbReference type="Pfam" id="PF06980">
    <property type="entry name" value="DUF1302"/>
    <property type="match status" value="1"/>
</dbReference>
<dbReference type="EMBL" id="CP011568">
    <property type="protein sequence ID" value="AKJ66869.1"/>
    <property type="molecule type" value="Genomic_DNA"/>
</dbReference>
<gene>
    <name evidence="2" type="ORF">ABW99_00105</name>
</gene>
<reference evidence="3" key="1">
    <citation type="submission" date="2015-06" db="EMBL/GenBank/DDBJ databases">
        <authorList>
            <person name="Lim Y.L."/>
            <person name="Ee R."/>
            <person name="Yong D."/>
            <person name="How K.Y."/>
            <person name="Yin W.F."/>
            <person name="Chan K.G."/>
        </authorList>
    </citation>
    <scope>NUCLEOTIDE SEQUENCE [LARGE SCALE GENOMIC DNA]</scope>
    <source>
        <strain evidence="3">DSM 25325</strain>
    </source>
</reference>
<organism evidence="2 3">
    <name type="scientific">Pandoraea thiooxydans</name>
    <dbReference type="NCBI Taxonomy" id="445709"/>
    <lineage>
        <taxon>Bacteria</taxon>
        <taxon>Pseudomonadati</taxon>
        <taxon>Pseudomonadota</taxon>
        <taxon>Betaproteobacteria</taxon>
        <taxon>Burkholderiales</taxon>
        <taxon>Burkholderiaceae</taxon>
        <taxon>Pandoraea</taxon>
    </lineage>
</organism>
<feature type="chain" id="PRO_5002553435" description="Arylsulfatase" evidence="1">
    <location>
        <begin position="29"/>
        <end position="610"/>
    </location>
</feature>
<dbReference type="InterPro" id="IPR010727">
    <property type="entry name" value="DUF1302"/>
</dbReference>
<sequence>MKLQKIRKSVPVCVAAATLLGCTGYAYGYEFDTGLGDLHGSWVSNITGSTGIRTKNPSCSLTGDPNANGCGASANVAQWGAGTDGDLNYRKGHPFTAYLSATSELLLTMPSEGYKFMIRGTGLYDFAADHTARTPLDGGARGQIVHNARLLDLWLEKDFSIDDRLAHVRVGNQVINWGESYFASGGINQTNAVDIQTLLIPGTQLKQALIPAQMISFASELPDGFSTEAYLQWHWNANRYPPVGSYWSVGNIFGHGQQPLTLNTQNFNETGLDAGAIAGPHASPATLAAINQGLINGQYAGSPYFSLGIPVGTREPGNKPQFGVKFNYKPRSMDVNFGFYYENYTDKNPVITSLANGTSEWSYLQNRQLFGVSADFPVGDWAVGTELSYRPRDAVSLSSCFKPGGPLDSNTNGVSGVDCKQWMDKKKLQFDINGQLSMTQSSQPLLKLIKADEATLTAELTWIYYPGVSSASTYASTASGTPVIQAPSAGYDTWLNYNSGTGYPITAGQGTASSVGATVDFNWTYDGSIIPGWEVTPGFTFTDALYGYTPTFSANYLQGAKSVNVYVLFNQDAATWQAGMNFTTFFGGHQTVGQPFADRNFVGIFATRNF</sequence>
<dbReference type="PATRIC" id="fig|445709.3.peg.30"/>
<accession>A0A0G3ELJ2</accession>
<evidence type="ECO:0008006" key="4">
    <source>
        <dbReference type="Google" id="ProtNLM"/>
    </source>
</evidence>
<dbReference type="PROSITE" id="PS51257">
    <property type="entry name" value="PROKAR_LIPOPROTEIN"/>
    <property type="match status" value="1"/>
</dbReference>
<feature type="signal peptide" evidence="1">
    <location>
        <begin position="1"/>
        <end position="28"/>
    </location>
</feature>